<dbReference type="SUPFAM" id="SSF52047">
    <property type="entry name" value="RNI-like"/>
    <property type="match status" value="1"/>
</dbReference>
<dbReference type="OrthoDB" id="2690274at2759"/>
<comment type="caution">
    <text evidence="2">The sequence shown here is derived from an EMBL/GenBank/DDBJ whole genome shotgun (WGS) entry which is preliminary data.</text>
</comment>
<dbReference type="OMA" id="SAEMECR"/>
<dbReference type="EMBL" id="JH711576">
    <property type="protein sequence ID" value="EIW83262.1"/>
    <property type="molecule type" value="Genomic_DNA"/>
</dbReference>
<feature type="compositionally biased region" description="Low complexity" evidence="1">
    <location>
        <begin position="73"/>
        <end position="88"/>
    </location>
</feature>
<dbReference type="RefSeq" id="XP_007767071.1">
    <property type="nucleotide sequence ID" value="XM_007768881.1"/>
</dbReference>
<evidence type="ECO:0000313" key="3">
    <source>
        <dbReference type="Proteomes" id="UP000053558"/>
    </source>
</evidence>
<keyword evidence="3" id="KW-1185">Reference proteome</keyword>
<name>A0A5M3MVS5_CONPW</name>
<dbReference type="Proteomes" id="UP000053558">
    <property type="component" value="Unassembled WGS sequence"/>
</dbReference>
<sequence length="529" mass="56644">MFSFNVNSSSPRGDMPQRMNILLRAHTAPIGCCSYDSSALSPSNSHAPSSSQDSFYDDDFRQFLKRIRSSAGPRAAASTPAPKSASNANQKPSLGRSISTSSAPAIATPLAHVPALTTINKIPTELLQEVFKRCLPSSFESADPYITPDARSAPLLFGQVCQHWRAVSHTSSELWSSLAVKHTSRAAHRALVRAWLARSRGRKLAISFVSSVHLPATLEAPSDQSDAGEGGVPSIAEILASHAEQIHTLSLRASWPVIESLLLRLSHLPHLTSLSLHQHPGSYSVHITPGLLASPKLLPAVRSLSLSRCSDACITAQPALAARLTTLRVTLQRGFDLAAVLAACPALEALTVRTPGYPDNNLVHLPPSNGHGAPSAESPLVHANLRALELELDECAERSAYLSYLAGVLRALALPALGRLACTLLNEDDEDVCVSRWALLGAVQGLAARAERPLERVAFVGFAPVRRASERERVVRATNAKEVGFVPARARAVQSVCQRDDTRMRSSASTAKLRMVQGLGLGEEGPCYL</sequence>
<gene>
    <name evidence="2" type="ORF">CONPUDRAFT_136355</name>
</gene>
<evidence type="ECO:0000256" key="1">
    <source>
        <dbReference type="SAM" id="MobiDB-lite"/>
    </source>
</evidence>
<reference evidence="3" key="1">
    <citation type="journal article" date="2012" name="Science">
        <title>The Paleozoic origin of enzymatic lignin decomposition reconstructed from 31 fungal genomes.</title>
        <authorList>
            <person name="Floudas D."/>
            <person name="Binder M."/>
            <person name="Riley R."/>
            <person name="Barry K."/>
            <person name="Blanchette R.A."/>
            <person name="Henrissat B."/>
            <person name="Martinez A.T."/>
            <person name="Otillar R."/>
            <person name="Spatafora J.W."/>
            <person name="Yadav J.S."/>
            <person name="Aerts A."/>
            <person name="Benoit I."/>
            <person name="Boyd A."/>
            <person name="Carlson A."/>
            <person name="Copeland A."/>
            <person name="Coutinho P.M."/>
            <person name="de Vries R.P."/>
            <person name="Ferreira P."/>
            <person name="Findley K."/>
            <person name="Foster B."/>
            <person name="Gaskell J."/>
            <person name="Glotzer D."/>
            <person name="Gorecki P."/>
            <person name="Heitman J."/>
            <person name="Hesse C."/>
            <person name="Hori C."/>
            <person name="Igarashi K."/>
            <person name="Jurgens J.A."/>
            <person name="Kallen N."/>
            <person name="Kersten P."/>
            <person name="Kohler A."/>
            <person name="Kuees U."/>
            <person name="Kumar T.K.A."/>
            <person name="Kuo A."/>
            <person name="LaButti K."/>
            <person name="Larrondo L.F."/>
            <person name="Lindquist E."/>
            <person name="Ling A."/>
            <person name="Lombard V."/>
            <person name="Lucas S."/>
            <person name="Lundell T."/>
            <person name="Martin R."/>
            <person name="McLaughlin D.J."/>
            <person name="Morgenstern I."/>
            <person name="Morin E."/>
            <person name="Murat C."/>
            <person name="Nagy L.G."/>
            <person name="Nolan M."/>
            <person name="Ohm R.A."/>
            <person name="Patyshakuliyeva A."/>
            <person name="Rokas A."/>
            <person name="Ruiz-Duenas F.J."/>
            <person name="Sabat G."/>
            <person name="Salamov A."/>
            <person name="Samejima M."/>
            <person name="Schmutz J."/>
            <person name="Slot J.C."/>
            <person name="St John F."/>
            <person name="Stenlid J."/>
            <person name="Sun H."/>
            <person name="Sun S."/>
            <person name="Syed K."/>
            <person name="Tsang A."/>
            <person name="Wiebenga A."/>
            <person name="Young D."/>
            <person name="Pisabarro A."/>
            <person name="Eastwood D.C."/>
            <person name="Martin F."/>
            <person name="Cullen D."/>
            <person name="Grigoriev I.V."/>
            <person name="Hibbett D.S."/>
        </authorList>
    </citation>
    <scope>NUCLEOTIDE SEQUENCE [LARGE SCALE GENOMIC DNA]</scope>
    <source>
        <strain evidence="3">RWD-64-598 SS2</strain>
    </source>
</reference>
<dbReference type="Gene3D" id="3.80.10.10">
    <property type="entry name" value="Ribonuclease Inhibitor"/>
    <property type="match status" value="1"/>
</dbReference>
<dbReference type="KEGG" id="cput:CONPUDRAFT_136355"/>
<evidence type="ECO:0000313" key="2">
    <source>
        <dbReference type="EMBL" id="EIW83262.1"/>
    </source>
</evidence>
<dbReference type="InterPro" id="IPR032675">
    <property type="entry name" value="LRR_dom_sf"/>
</dbReference>
<dbReference type="AlphaFoldDB" id="A0A5M3MVS5"/>
<organism evidence="2 3">
    <name type="scientific">Coniophora puteana (strain RWD-64-598)</name>
    <name type="common">Brown rot fungus</name>
    <dbReference type="NCBI Taxonomy" id="741705"/>
    <lineage>
        <taxon>Eukaryota</taxon>
        <taxon>Fungi</taxon>
        <taxon>Dikarya</taxon>
        <taxon>Basidiomycota</taxon>
        <taxon>Agaricomycotina</taxon>
        <taxon>Agaricomycetes</taxon>
        <taxon>Agaricomycetidae</taxon>
        <taxon>Boletales</taxon>
        <taxon>Coniophorineae</taxon>
        <taxon>Coniophoraceae</taxon>
        <taxon>Coniophora</taxon>
    </lineage>
</organism>
<accession>A0A5M3MVS5</accession>
<protein>
    <recommendedName>
        <fullName evidence="4">F-box domain-containing protein</fullName>
    </recommendedName>
</protein>
<dbReference type="Gene3D" id="1.20.1280.50">
    <property type="match status" value="1"/>
</dbReference>
<dbReference type="GeneID" id="19200889"/>
<evidence type="ECO:0008006" key="4">
    <source>
        <dbReference type="Google" id="ProtNLM"/>
    </source>
</evidence>
<feature type="region of interest" description="Disordered" evidence="1">
    <location>
        <begin position="71"/>
        <end position="100"/>
    </location>
</feature>
<proteinExistence type="predicted"/>